<proteinExistence type="predicted"/>
<comment type="caution">
    <text evidence="1">The sequence shown here is derived from an EMBL/GenBank/DDBJ whole genome shotgun (WGS) entry which is preliminary data.</text>
</comment>
<dbReference type="EMBL" id="JANUGQ010000004">
    <property type="protein sequence ID" value="MCS0635364.1"/>
    <property type="molecule type" value="Genomic_DNA"/>
</dbReference>
<reference evidence="1" key="1">
    <citation type="submission" date="2022-08" db="EMBL/GenBank/DDBJ databases">
        <authorList>
            <person name="Somphong A."/>
            <person name="Phongsopitanun W."/>
        </authorList>
    </citation>
    <scope>NUCLEOTIDE SEQUENCE</scope>
    <source>
        <strain evidence="1">LP05-1</strain>
    </source>
</reference>
<organism evidence="1 2">
    <name type="scientific">Streptomyces pyxinae</name>
    <dbReference type="NCBI Taxonomy" id="2970734"/>
    <lineage>
        <taxon>Bacteria</taxon>
        <taxon>Bacillati</taxon>
        <taxon>Actinomycetota</taxon>
        <taxon>Actinomycetes</taxon>
        <taxon>Kitasatosporales</taxon>
        <taxon>Streptomycetaceae</taxon>
        <taxon>Streptomyces</taxon>
    </lineage>
</organism>
<evidence type="ECO:0000313" key="2">
    <source>
        <dbReference type="Proteomes" id="UP001431313"/>
    </source>
</evidence>
<accession>A0ABT2CD74</accession>
<sequence length="95" mass="10919">MTTLHIEITVSDYEAWKAGFDRFADFRRLGGVRHHRVLRQRDDAGRVVIDLDFDTAEDAERFHDDVRTRVWSSPDNIQGLIGPPRAVVLETVEAD</sequence>
<protein>
    <recommendedName>
        <fullName evidence="3">Cyclase</fullName>
    </recommendedName>
</protein>
<evidence type="ECO:0008006" key="3">
    <source>
        <dbReference type="Google" id="ProtNLM"/>
    </source>
</evidence>
<gene>
    <name evidence="1" type="ORF">NX801_06775</name>
</gene>
<dbReference type="Proteomes" id="UP001431313">
    <property type="component" value="Unassembled WGS sequence"/>
</dbReference>
<name>A0ABT2CD74_9ACTN</name>
<evidence type="ECO:0000313" key="1">
    <source>
        <dbReference type="EMBL" id="MCS0635364.1"/>
    </source>
</evidence>
<keyword evidence="2" id="KW-1185">Reference proteome</keyword>
<dbReference type="RefSeq" id="WP_258786178.1">
    <property type="nucleotide sequence ID" value="NZ_JANUGQ010000004.1"/>
</dbReference>